<dbReference type="SUPFAM" id="SSF50814">
    <property type="entry name" value="Lipocalins"/>
    <property type="match status" value="1"/>
</dbReference>
<keyword evidence="1" id="KW-0732">Signal</keyword>
<accession>A0A125W711</accession>
<sequence length="121" mass="13856">MEVLNPLESLIKEQMNNGEDYVSVMEDNLKALEKTTMVAGEEVVPEKEAKDEKTVASGYFKDVDVKDPELSDYTGEWQSVYPLLKDGILDEVFDYKAKLNKDMTAAEYKDYYTTGYEIVFL</sequence>
<dbReference type="HOGENOM" id="CLU_1945407_0_0_9"/>
<keyword evidence="2" id="KW-0862">Zinc</keyword>
<dbReference type="EMBL" id="AEBR01000037">
    <property type="protein sequence ID" value="EFM83067.1"/>
    <property type="molecule type" value="Genomic_DNA"/>
</dbReference>
<evidence type="ECO:0000256" key="2">
    <source>
        <dbReference type="ARBA" id="ARBA00022833"/>
    </source>
</evidence>
<feature type="domain" description="ZinT" evidence="3">
    <location>
        <begin position="52"/>
        <end position="117"/>
    </location>
</feature>
<dbReference type="Gene3D" id="2.40.128.20">
    <property type="match status" value="1"/>
</dbReference>
<dbReference type="InterPro" id="IPR015304">
    <property type="entry name" value="ZinT_dom"/>
</dbReference>
<dbReference type="Proteomes" id="UP000004846">
    <property type="component" value="Unassembled WGS sequence"/>
</dbReference>
<evidence type="ECO:0000259" key="3">
    <source>
        <dbReference type="Pfam" id="PF09223"/>
    </source>
</evidence>
<gene>
    <name evidence="4" type="ORF">HMPREF9498_01318</name>
</gene>
<evidence type="ECO:0000313" key="4">
    <source>
        <dbReference type="EMBL" id="EFM83067.1"/>
    </source>
</evidence>
<organism evidence="4 5">
    <name type="scientific">Enterococcus faecalis TX4248</name>
    <dbReference type="NCBI Taxonomy" id="749495"/>
    <lineage>
        <taxon>Bacteria</taxon>
        <taxon>Bacillati</taxon>
        <taxon>Bacillota</taxon>
        <taxon>Bacilli</taxon>
        <taxon>Lactobacillales</taxon>
        <taxon>Enterococcaceae</taxon>
        <taxon>Enterococcus</taxon>
    </lineage>
</organism>
<evidence type="ECO:0000256" key="1">
    <source>
        <dbReference type="ARBA" id="ARBA00022729"/>
    </source>
</evidence>
<dbReference type="Pfam" id="PF09223">
    <property type="entry name" value="ZinT"/>
    <property type="match status" value="1"/>
</dbReference>
<name>A0A125W711_ENTFL</name>
<comment type="caution">
    <text evidence="4">The sequence shown here is derived from an EMBL/GenBank/DDBJ whole genome shotgun (WGS) entry which is preliminary data.</text>
</comment>
<dbReference type="GO" id="GO:0008270">
    <property type="term" value="F:zinc ion binding"/>
    <property type="evidence" value="ECO:0007669"/>
    <property type="project" value="InterPro"/>
</dbReference>
<dbReference type="AlphaFoldDB" id="A0A125W711"/>
<evidence type="ECO:0000313" key="5">
    <source>
        <dbReference type="Proteomes" id="UP000004846"/>
    </source>
</evidence>
<dbReference type="InterPro" id="IPR012674">
    <property type="entry name" value="Calycin"/>
</dbReference>
<protein>
    <submittedName>
        <fullName evidence="4">YodA</fullName>
    </submittedName>
</protein>
<reference evidence="4 5" key="1">
    <citation type="submission" date="2010-07" db="EMBL/GenBank/DDBJ databases">
        <authorList>
            <person name="Sid Ahmed O."/>
        </authorList>
    </citation>
    <scope>NUCLEOTIDE SEQUENCE [LARGE SCALE GENOMIC DNA]</scope>
    <source>
        <strain evidence="4 5">TX4248</strain>
    </source>
</reference>
<proteinExistence type="predicted"/>